<keyword evidence="2" id="KW-1185">Reference proteome</keyword>
<gene>
    <name evidence="1" type="ORF">QAD02_016304</name>
</gene>
<protein>
    <submittedName>
        <fullName evidence="1">Uncharacterized protein</fullName>
    </submittedName>
</protein>
<accession>A0ACC2PDI9</accession>
<organism evidence="1 2">
    <name type="scientific">Eretmocerus hayati</name>
    <dbReference type="NCBI Taxonomy" id="131215"/>
    <lineage>
        <taxon>Eukaryota</taxon>
        <taxon>Metazoa</taxon>
        <taxon>Ecdysozoa</taxon>
        <taxon>Arthropoda</taxon>
        <taxon>Hexapoda</taxon>
        <taxon>Insecta</taxon>
        <taxon>Pterygota</taxon>
        <taxon>Neoptera</taxon>
        <taxon>Endopterygota</taxon>
        <taxon>Hymenoptera</taxon>
        <taxon>Apocrita</taxon>
        <taxon>Proctotrupomorpha</taxon>
        <taxon>Chalcidoidea</taxon>
        <taxon>Aphelinidae</taxon>
        <taxon>Aphelininae</taxon>
        <taxon>Eretmocerus</taxon>
    </lineage>
</organism>
<name>A0ACC2PDI9_9HYME</name>
<sequence length="106" mass="11706">MDHLQKQIRQFTSRRVMKDRGDTTQQRPSIEGVLYEHNNRPGDSTPIGGPRSPNGCQTISTGLVTDTYLYPTATTIITQSHDRSENLACTADDIVSGELTSVEDVL</sequence>
<dbReference type="Proteomes" id="UP001239111">
    <property type="component" value="Chromosome 2"/>
</dbReference>
<evidence type="ECO:0000313" key="2">
    <source>
        <dbReference type="Proteomes" id="UP001239111"/>
    </source>
</evidence>
<proteinExistence type="predicted"/>
<reference evidence="1" key="1">
    <citation type="submission" date="2023-04" db="EMBL/GenBank/DDBJ databases">
        <title>A chromosome-level genome assembly of the parasitoid wasp Eretmocerus hayati.</title>
        <authorList>
            <person name="Zhong Y."/>
            <person name="Liu S."/>
            <person name="Liu Y."/>
        </authorList>
    </citation>
    <scope>NUCLEOTIDE SEQUENCE</scope>
    <source>
        <strain evidence="1">ZJU_SS_LIU_2023</strain>
    </source>
</reference>
<comment type="caution">
    <text evidence="1">The sequence shown here is derived from an EMBL/GenBank/DDBJ whole genome shotgun (WGS) entry which is preliminary data.</text>
</comment>
<dbReference type="EMBL" id="CM056742">
    <property type="protein sequence ID" value="KAJ8680517.1"/>
    <property type="molecule type" value="Genomic_DNA"/>
</dbReference>
<evidence type="ECO:0000313" key="1">
    <source>
        <dbReference type="EMBL" id="KAJ8680517.1"/>
    </source>
</evidence>